<protein>
    <recommendedName>
        <fullName evidence="4">DUF4806 domain-containing protein</fullName>
    </recommendedName>
</protein>
<dbReference type="AlphaFoldDB" id="A0A3P7M3M1"/>
<feature type="region of interest" description="Disordered" evidence="1">
    <location>
        <begin position="29"/>
        <end position="75"/>
    </location>
</feature>
<dbReference type="EMBL" id="UYRU01073863">
    <property type="protein sequence ID" value="VDN23935.1"/>
    <property type="molecule type" value="Genomic_DNA"/>
</dbReference>
<evidence type="ECO:0000313" key="3">
    <source>
        <dbReference type="Proteomes" id="UP000281553"/>
    </source>
</evidence>
<evidence type="ECO:0000256" key="1">
    <source>
        <dbReference type="SAM" id="MobiDB-lite"/>
    </source>
</evidence>
<accession>A0A3P7M3M1</accession>
<dbReference type="Proteomes" id="UP000281553">
    <property type="component" value="Unassembled WGS sequence"/>
</dbReference>
<evidence type="ECO:0008006" key="4">
    <source>
        <dbReference type="Google" id="ProtNLM"/>
    </source>
</evidence>
<reference evidence="2 3" key="1">
    <citation type="submission" date="2018-11" db="EMBL/GenBank/DDBJ databases">
        <authorList>
            <consortium name="Pathogen Informatics"/>
        </authorList>
    </citation>
    <scope>NUCLEOTIDE SEQUENCE [LARGE SCALE GENOMIC DNA]</scope>
</reference>
<gene>
    <name evidence="2" type="ORF">DILT_LOCUS14347</name>
</gene>
<proteinExistence type="predicted"/>
<sequence>MTTNPNDENLNEQGANWCPTKISSLTGDIPHISTSSESESEDLDGCTTMPSGYSPSHEDNTHRRSRKRCPGRGFKTTGMHMPEVARWHEYVIDKVPVEVPFLAHLSTIAELNTFNKALSGKQHRQRIMTHLASLATDDVPAYVNRVFRILLTDSIIEELSFKGQWKGKKVFRETEAYTVILRKGYYFIPTFLLSEAHKVANESRPIDRRCV</sequence>
<keyword evidence="3" id="KW-1185">Reference proteome</keyword>
<name>A0A3P7M3M1_DIBLA</name>
<organism evidence="2 3">
    <name type="scientific">Dibothriocephalus latus</name>
    <name type="common">Fish tapeworm</name>
    <name type="synonym">Diphyllobothrium latum</name>
    <dbReference type="NCBI Taxonomy" id="60516"/>
    <lineage>
        <taxon>Eukaryota</taxon>
        <taxon>Metazoa</taxon>
        <taxon>Spiralia</taxon>
        <taxon>Lophotrochozoa</taxon>
        <taxon>Platyhelminthes</taxon>
        <taxon>Cestoda</taxon>
        <taxon>Eucestoda</taxon>
        <taxon>Diphyllobothriidea</taxon>
        <taxon>Diphyllobothriidae</taxon>
        <taxon>Dibothriocephalus</taxon>
    </lineage>
</organism>
<dbReference type="OrthoDB" id="7554902at2759"/>
<evidence type="ECO:0000313" key="2">
    <source>
        <dbReference type="EMBL" id="VDN23935.1"/>
    </source>
</evidence>